<reference evidence="11" key="1">
    <citation type="journal article" date="2019" name="Int. J. Syst. Evol. Microbiol.">
        <title>The Global Catalogue of Microorganisms (GCM) 10K type strain sequencing project: providing services to taxonomists for standard genome sequencing and annotation.</title>
        <authorList>
            <consortium name="The Broad Institute Genomics Platform"/>
            <consortium name="The Broad Institute Genome Sequencing Center for Infectious Disease"/>
            <person name="Wu L."/>
            <person name="Ma J."/>
        </authorList>
    </citation>
    <scope>NUCLEOTIDE SEQUENCE [LARGE SCALE GENOMIC DNA]</scope>
    <source>
        <strain evidence="11">KACC 11407</strain>
    </source>
</reference>
<dbReference type="InterPro" id="IPR004136">
    <property type="entry name" value="NMO"/>
</dbReference>
<evidence type="ECO:0000256" key="7">
    <source>
        <dbReference type="ARBA" id="ARBA00023033"/>
    </source>
</evidence>
<keyword evidence="4" id="KW-0285">Flavoprotein</keyword>
<evidence type="ECO:0000256" key="2">
    <source>
        <dbReference type="ARBA" id="ARBA00009881"/>
    </source>
</evidence>
<evidence type="ECO:0000313" key="10">
    <source>
        <dbReference type="EMBL" id="MFC5569860.1"/>
    </source>
</evidence>
<dbReference type="RefSeq" id="WP_386754181.1">
    <property type="nucleotide sequence ID" value="NZ_JBHSNM010000002.1"/>
</dbReference>
<comment type="similarity">
    <text evidence="2">Belongs to the nitronate monooxygenase family. NMO class I subfamily.</text>
</comment>
<proteinExistence type="inferred from homology"/>
<dbReference type="PANTHER" id="PTHR42747">
    <property type="entry name" value="NITRONATE MONOOXYGENASE-RELATED"/>
    <property type="match status" value="1"/>
</dbReference>
<evidence type="ECO:0000256" key="1">
    <source>
        <dbReference type="ARBA" id="ARBA00001917"/>
    </source>
</evidence>
<evidence type="ECO:0000256" key="8">
    <source>
        <dbReference type="ARBA" id="ARBA00031155"/>
    </source>
</evidence>
<protein>
    <recommendedName>
        <fullName evidence="8">Propionate 3-nitronate monooxygenase</fullName>
    </recommendedName>
</protein>
<dbReference type="SUPFAM" id="SSF51412">
    <property type="entry name" value="Inosine monophosphate dehydrogenase (IMPDH)"/>
    <property type="match status" value="1"/>
</dbReference>
<evidence type="ECO:0000256" key="9">
    <source>
        <dbReference type="ARBA" id="ARBA00049401"/>
    </source>
</evidence>
<comment type="cofactor">
    <cofactor evidence="1">
        <name>FMN</name>
        <dbReference type="ChEBI" id="CHEBI:58210"/>
    </cofactor>
</comment>
<keyword evidence="5" id="KW-0288">FMN</keyword>
<evidence type="ECO:0000256" key="4">
    <source>
        <dbReference type="ARBA" id="ARBA00022630"/>
    </source>
</evidence>
<name>A0ABW0SLL5_9GAMM</name>
<dbReference type="Pfam" id="PF03060">
    <property type="entry name" value="NMO"/>
    <property type="match status" value="1"/>
</dbReference>
<dbReference type="GO" id="GO:0016491">
    <property type="term" value="F:oxidoreductase activity"/>
    <property type="evidence" value="ECO:0007669"/>
    <property type="project" value="UniProtKB-KW"/>
</dbReference>
<organism evidence="10 11">
    <name type="scientific">Lysobacter yangpyeongensis</name>
    <dbReference type="NCBI Taxonomy" id="346182"/>
    <lineage>
        <taxon>Bacteria</taxon>
        <taxon>Pseudomonadati</taxon>
        <taxon>Pseudomonadota</taxon>
        <taxon>Gammaproteobacteria</taxon>
        <taxon>Lysobacterales</taxon>
        <taxon>Lysobacteraceae</taxon>
        <taxon>Lysobacter</taxon>
    </lineage>
</organism>
<accession>A0ABW0SLL5</accession>
<evidence type="ECO:0000256" key="3">
    <source>
        <dbReference type="ARBA" id="ARBA00022575"/>
    </source>
</evidence>
<keyword evidence="6 10" id="KW-0560">Oxidoreductase</keyword>
<dbReference type="Proteomes" id="UP001596036">
    <property type="component" value="Unassembled WGS sequence"/>
</dbReference>
<evidence type="ECO:0000256" key="6">
    <source>
        <dbReference type="ARBA" id="ARBA00023002"/>
    </source>
</evidence>
<dbReference type="EMBL" id="JBHSNM010000002">
    <property type="protein sequence ID" value="MFC5569860.1"/>
    <property type="molecule type" value="Genomic_DNA"/>
</dbReference>
<keyword evidence="3" id="KW-0216">Detoxification</keyword>
<dbReference type="CDD" id="cd04730">
    <property type="entry name" value="NPD_like"/>
    <property type="match status" value="1"/>
</dbReference>
<dbReference type="Gene3D" id="3.20.20.70">
    <property type="entry name" value="Aldolase class I"/>
    <property type="match status" value="1"/>
</dbReference>
<evidence type="ECO:0000256" key="5">
    <source>
        <dbReference type="ARBA" id="ARBA00022643"/>
    </source>
</evidence>
<comment type="catalytic activity">
    <reaction evidence="9">
        <text>3 propionate 3-nitronate + 3 O2 + H2O = 3 3-oxopropanoate + 2 nitrate + nitrite + H2O2 + 3 H(+)</text>
        <dbReference type="Rhea" id="RHEA:57332"/>
        <dbReference type="ChEBI" id="CHEBI:15377"/>
        <dbReference type="ChEBI" id="CHEBI:15378"/>
        <dbReference type="ChEBI" id="CHEBI:15379"/>
        <dbReference type="ChEBI" id="CHEBI:16240"/>
        <dbReference type="ChEBI" id="CHEBI:16301"/>
        <dbReference type="ChEBI" id="CHEBI:17632"/>
        <dbReference type="ChEBI" id="CHEBI:33190"/>
        <dbReference type="ChEBI" id="CHEBI:136067"/>
    </reaction>
</comment>
<keyword evidence="7" id="KW-0503">Monooxygenase</keyword>
<dbReference type="PANTHER" id="PTHR42747:SF3">
    <property type="entry name" value="NITRONATE MONOOXYGENASE-RELATED"/>
    <property type="match status" value="1"/>
</dbReference>
<keyword evidence="11" id="KW-1185">Reference proteome</keyword>
<sequence length="346" mass="36218">MTLLDRLGISIPIIQAPMAGVQHHALAAAVSSAGGLGSLPCAMLGADALRAELAALRSATGAPFNVNFFCHVPPVPDPEGNARWRALLAPYYEELGIDAEVVSTAPARQPFDDAAADVLEEFRPSVVSFHFGLPAPRLLARVRGWGAVMLATATSIEEARWLEARGVDAIVAQGVEAGGHRGWFLTPSLERAADTLSLVRQLTQVMSVPVIAAGGIADRCQVENAIAHGAAAVQVGTAYLLCDEATTGPVHRAALQGDGAGNTAFTNLFSGRIARGIVNRVMRELGPIHPRAPEFPLAAAAMAPLRAAAERQGRSDFSPLWAGESARACRAVPAARLTRELGGRSQ</sequence>
<dbReference type="InterPro" id="IPR013785">
    <property type="entry name" value="Aldolase_TIM"/>
</dbReference>
<evidence type="ECO:0000313" key="11">
    <source>
        <dbReference type="Proteomes" id="UP001596036"/>
    </source>
</evidence>
<gene>
    <name evidence="10" type="ORF">ACFPN1_07275</name>
</gene>
<comment type="caution">
    <text evidence="10">The sequence shown here is derived from an EMBL/GenBank/DDBJ whole genome shotgun (WGS) entry which is preliminary data.</text>
</comment>